<reference evidence="1 2" key="1">
    <citation type="journal article" date="2013" name="Mar. Genomics">
        <title>Expression of sulfatases in Rhodopirellula baltica and the diversity of sulfatases in the genus Rhodopirellula.</title>
        <authorList>
            <person name="Wegner C.E."/>
            <person name="Richter-Heitmann T."/>
            <person name="Klindworth A."/>
            <person name="Klockow C."/>
            <person name="Richter M."/>
            <person name="Achstetter T."/>
            <person name="Glockner F.O."/>
            <person name="Harder J."/>
        </authorList>
    </citation>
    <scope>NUCLEOTIDE SEQUENCE [LARGE SCALE GENOMIC DNA]</scope>
    <source>
        <strain evidence="1 2">SM1</strain>
    </source>
</reference>
<accession>M5RUN5</accession>
<dbReference type="PATRIC" id="fig|1265738.3.peg.235"/>
<sequence>MLSGVNSSPTKQRILTMPRLNQVSSDLIAEGVGHIGLATFSNLFDHVSDTKLDFPTAENL</sequence>
<dbReference type="EMBL" id="ANOG01000025">
    <property type="protein sequence ID" value="EMI22896.1"/>
    <property type="molecule type" value="Genomic_DNA"/>
</dbReference>
<organism evidence="1 2">
    <name type="scientific">Rhodopirellula maiorica SM1</name>
    <dbReference type="NCBI Taxonomy" id="1265738"/>
    <lineage>
        <taxon>Bacteria</taxon>
        <taxon>Pseudomonadati</taxon>
        <taxon>Planctomycetota</taxon>
        <taxon>Planctomycetia</taxon>
        <taxon>Pirellulales</taxon>
        <taxon>Pirellulaceae</taxon>
        <taxon>Novipirellula</taxon>
    </lineage>
</organism>
<keyword evidence="2" id="KW-1185">Reference proteome</keyword>
<dbReference type="AlphaFoldDB" id="M5RUN5"/>
<gene>
    <name evidence="1" type="ORF">RMSM_00226</name>
</gene>
<evidence type="ECO:0000313" key="1">
    <source>
        <dbReference type="EMBL" id="EMI22896.1"/>
    </source>
</evidence>
<protein>
    <submittedName>
        <fullName evidence="1">Uncharacterized protein</fullName>
    </submittedName>
</protein>
<evidence type="ECO:0000313" key="2">
    <source>
        <dbReference type="Proteomes" id="UP000011991"/>
    </source>
</evidence>
<name>M5RUN5_9BACT</name>
<comment type="caution">
    <text evidence="1">The sequence shown here is derived from an EMBL/GenBank/DDBJ whole genome shotgun (WGS) entry which is preliminary data.</text>
</comment>
<proteinExistence type="predicted"/>
<dbReference type="Proteomes" id="UP000011991">
    <property type="component" value="Unassembled WGS sequence"/>
</dbReference>